<evidence type="ECO:0000313" key="1">
    <source>
        <dbReference type="EMBL" id="CAA6799846.1"/>
    </source>
</evidence>
<dbReference type="Pfam" id="PF05742">
    <property type="entry name" value="TANGO2"/>
    <property type="match status" value="1"/>
</dbReference>
<dbReference type="InterPro" id="IPR008551">
    <property type="entry name" value="TANGO2"/>
</dbReference>
<reference evidence="1" key="1">
    <citation type="submission" date="2020-01" db="EMBL/GenBank/DDBJ databases">
        <authorList>
            <person name="Meier V. D."/>
            <person name="Meier V D."/>
        </authorList>
    </citation>
    <scope>NUCLEOTIDE SEQUENCE</scope>
    <source>
        <strain evidence="1">HLG_WM_MAG_09</strain>
    </source>
</reference>
<dbReference type="AlphaFoldDB" id="A0A6S6RTP2"/>
<proteinExistence type="predicted"/>
<organism evidence="1">
    <name type="scientific">uncultured Thiotrichaceae bacterium</name>
    <dbReference type="NCBI Taxonomy" id="298394"/>
    <lineage>
        <taxon>Bacteria</taxon>
        <taxon>Pseudomonadati</taxon>
        <taxon>Pseudomonadota</taxon>
        <taxon>Gammaproteobacteria</taxon>
        <taxon>Thiotrichales</taxon>
        <taxon>Thiotrichaceae</taxon>
        <taxon>environmental samples</taxon>
    </lineage>
</organism>
<dbReference type="PANTHER" id="PTHR17985:SF8">
    <property type="entry name" value="TRANSPORT AND GOLGI ORGANIZATION PROTEIN 2 HOMOLOG"/>
    <property type="match status" value="1"/>
</dbReference>
<accession>A0A6S6RTP2</accession>
<gene>
    <name evidence="1" type="ORF">HELGO_WM67984</name>
</gene>
<dbReference type="EMBL" id="CACVAT010000006">
    <property type="protein sequence ID" value="CAA6799846.1"/>
    <property type="molecule type" value="Genomic_DNA"/>
</dbReference>
<name>A0A6S6RTP2_9GAMM</name>
<dbReference type="PANTHER" id="PTHR17985">
    <property type="entry name" value="SER/THR-RICH PROTEIN T10 IN DGCR REGION"/>
    <property type="match status" value="1"/>
</dbReference>
<protein>
    <submittedName>
        <fullName evidence="1">COG3332</fullName>
    </submittedName>
</protein>
<sequence length="256" mass="28101">MCFALMALGQHADYPFVLVANRDEFYARPALAMHEWDDADGVIAGRDIDSMGSWLAVNKRDRRFALVTNVRDGSPQAAERSRGLLIRDLVDSELPMNECLNTLQAERQRYAGFNVLAGYLDGAMYYLSNRNEGEITQLTTGVHGLSNAELDTPWPKVLRGKQGLAAGLESGGITPESLFSIMADSEIAPDNQLPETGVGLDKERWLSPAFIDNPEFGYGTRCTTVVLMGIDGKVELFERSFEDGVAVSDVGFEIQA</sequence>